<protein>
    <submittedName>
        <fullName evidence="2">Ornithine cyclodeaminase family protein</fullName>
    </submittedName>
</protein>
<name>A0A5M6IH86_9PROT</name>
<dbReference type="GO" id="GO:0005737">
    <property type="term" value="C:cytoplasm"/>
    <property type="evidence" value="ECO:0007669"/>
    <property type="project" value="TreeGrafter"/>
</dbReference>
<evidence type="ECO:0000256" key="1">
    <source>
        <dbReference type="ARBA" id="ARBA00008903"/>
    </source>
</evidence>
<dbReference type="Gene3D" id="3.40.50.720">
    <property type="entry name" value="NAD(P)-binding Rossmann-like Domain"/>
    <property type="match status" value="1"/>
</dbReference>
<keyword evidence="3" id="KW-1185">Reference proteome</keyword>
<gene>
    <name evidence="2" type="ORF">F1188_02535</name>
</gene>
<organism evidence="2 3">
    <name type="scientific">Roseospira marina</name>
    <dbReference type="NCBI Taxonomy" id="140057"/>
    <lineage>
        <taxon>Bacteria</taxon>
        <taxon>Pseudomonadati</taxon>
        <taxon>Pseudomonadota</taxon>
        <taxon>Alphaproteobacteria</taxon>
        <taxon>Rhodospirillales</taxon>
        <taxon>Rhodospirillaceae</taxon>
        <taxon>Roseospira</taxon>
    </lineage>
</organism>
<dbReference type="Gene3D" id="3.30.1780.10">
    <property type="entry name" value="ornithine cyclodeaminase, domain 1"/>
    <property type="match status" value="1"/>
</dbReference>
<dbReference type="Pfam" id="PF02423">
    <property type="entry name" value="OCD_Mu_crystall"/>
    <property type="match status" value="1"/>
</dbReference>
<dbReference type="PANTHER" id="PTHR13812:SF19">
    <property type="entry name" value="KETIMINE REDUCTASE MU-CRYSTALLIN"/>
    <property type="match status" value="1"/>
</dbReference>
<dbReference type="SUPFAM" id="SSF51735">
    <property type="entry name" value="NAD(P)-binding Rossmann-fold domains"/>
    <property type="match status" value="1"/>
</dbReference>
<dbReference type="FunFam" id="3.40.50.720:FF:000311">
    <property type="entry name" value="Ornithine cyclodeaminase"/>
    <property type="match status" value="1"/>
</dbReference>
<comment type="similarity">
    <text evidence="1">Belongs to the ornithine cyclodeaminase/mu-crystallin family.</text>
</comment>
<comment type="caution">
    <text evidence="2">The sequence shown here is derived from an EMBL/GenBank/DDBJ whole genome shotgun (WGS) entry which is preliminary data.</text>
</comment>
<dbReference type="GO" id="GO:0019752">
    <property type="term" value="P:carboxylic acid metabolic process"/>
    <property type="evidence" value="ECO:0007669"/>
    <property type="project" value="UniProtKB-ARBA"/>
</dbReference>
<evidence type="ECO:0000313" key="2">
    <source>
        <dbReference type="EMBL" id="KAA5607653.1"/>
    </source>
</evidence>
<reference evidence="2 3" key="1">
    <citation type="submission" date="2019-09" db="EMBL/GenBank/DDBJ databases">
        <title>Genome sequence of Roseospira marina, one of the more divergent members of the non-sulfur purple photosynthetic bacterial family, the Rhodospirillaceae.</title>
        <authorList>
            <person name="Meyer T."/>
            <person name="Kyndt J."/>
        </authorList>
    </citation>
    <scope>NUCLEOTIDE SEQUENCE [LARGE SCALE GENOMIC DNA]</scope>
    <source>
        <strain evidence="2 3">DSM 15113</strain>
    </source>
</reference>
<dbReference type="AlphaFoldDB" id="A0A5M6IH86"/>
<dbReference type="GO" id="GO:0016491">
    <property type="term" value="F:oxidoreductase activity"/>
    <property type="evidence" value="ECO:0007669"/>
    <property type="project" value="UniProtKB-ARBA"/>
</dbReference>
<evidence type="ECO:0000313" key="3">
    <source>
        <dbReference type="Proteomes" id="UP000324065"/>
    </source>
</evidence>
<sequence>MLHLDADAVERALSPRALVDALRTMFREGAEAPLRHHHTLPSRDDERPGTLLLMPAWQAAGQGYVGVKVATVFPDNPAQRDLSAVTGVYYLAEGGSGRPLALLDGTLLTRLRTAAASALGADLLARPDARTLLMVGTGALAPHFIRHHAAVRPYTRVLVWGRDPAKARAVATAVSPDLPDGTVVEPVADLAEGIAVADVISCATSSSAPVVPGALLRPGQHLDMAGGFTPLMRETDDEAMRRGRVFVDTDGALVECGDLVDPLKAGAITRADIQGDLFQLCRGERPGRGGPEEITVFKSVGTALEDLAAAAFAYERATGIA</sequence>
<dbReference type="InterPro" id="IPR003462">
    <property type="entry name" value="ODC_Mu_crystall"/>
</dbReference>
<dbReference type="PIRSF" id="PIRSF001439">
    <property type="entry name" value="CryM"/>
    <property type="match status" value="1"/>
</dbReference>
<dbReference type="InterPro" id="IPR023401">
    <property type="entry name" value="ODC_N"/>
</dbReference>
<dbReference type="RefSeq" id="WP_150060786.1">
    <property type="nucleotide sequence ID" value="NZ_JACHII010000001.1"/>
</dbReference>
<proteinExistence type="inferred from homology"/>
<dbReference type="OrthoDB" id="9785971at2"/>
<dbReference type="EMBL" id="VWPJ01000001">
    <property type="protein sequence ID" value="KAA5607653.1"/>
    <property type="molecule type" value="Genomic_DNA"/>
</dbReference>
<dbReference type="Proteomes" id="UP000324065">
    <property type="component" value="Unassembled WGS sequence"/>
</dbReference>
<dbReference type="InterPro" id="IPR036291">
    <property type="entry name" value="NAD(P)-bd_dom_sf"/>
</dbReference>
<accession>A0A5M6IH86</accession>
<dbReference type="PANTHER" id="PTHR13812">
    <property type="entry name" value="KETIMINE REDUCTASE MU-CRYSTALLIN"/>
    <property type="match status" value="1"/>
</dbReference>
<dbReference type="NCBIfam" id="NF004793">
    <property type="entry name" value="PRK06141.1"/>
    <property type="match status" value="1"/>
</dbReference>